<gene>
    <name evidence="3" type="ORF">PCOR1329_LOCUS74208</name>
</gene>
<evidence type="ECO:0008006" key="5">
    <source>
        <dbReference type="Google" id="ProtNLM"/>
    </source>
</evidence>
<feature type="signal peptide" evidence="2">
    <location>
        <begin position="1"/>
        <end position="29"/>
    </location>
</feature>
<name>A0ABN9X851_9DINO</name>
<keyword evidence="4" id="KW-1185">Reference proteome</keyword>
<accession>A0ABN9X851</accession>
<proteinExistence type="predicted"/>
<evidence type="ECO:0000256" key="2">
    <source>
        <dbReference type="SAM" id="SignalP"/>
    </source>
</evidence>
<evidence type="ECO:0000313" key="3">
    <source>
        <dbReference type="EMBL" id="CAK0895471.1"/>
    </source>
</evidence>
<feature type="compositionally biased region" description="Basic and acidic residues" evidence="1">
    <location>
        <begin position="34"/>
        <end position="52"/>
    </location>
</feature>
<evidence type="ECO:0000256" key="1">
    <source>
        <dbReference type="SAM" id="MobiDB-lite"/>
    </source>
</evidence>
<comment type="caution">
    <text evidence="3">The sequence shown here is derived from an EMBL/GenBank/DDBJ whole genome shotgun (WGS) entry which is preliminary data.</text>
</comment>
<organism evidence="3 4">
    <name type="scientific">Prorocentrum cordatum</name>
    <dbReference type="NCBI Taxonomy" id="2364126"/>
    <lineage>
        <taxon>Eukaryota</taxon>
        <taxon>Sar</taxon>
        <taxon>Alveolata</taxon>
        <taxon>Dinophyceae</taxon>
        <taxon>Prorocentrales</taxon>
        <taxon>Prorocentraceae</taxon>
        <taxon>Prorocentrum</taxon>
    </lineage>
</organism>
<dbReference type="EMBL" id="CAUYUJ010020047">
    <property type="protein sequence ID" value="CAK0895471.1"/>
    <property type="molecule type" value="Genomic_DNA"/>
</dbReference>
<reference evidence="3" key="1">
    <citation type="submission" date="2023-10" db="EMBL/GenBank/DDBJ databases">
        <authorList>
            <person name="Chen Y."/>
            <person name="Shah S."/>
            <person name="Dougan E. K."/>
            <person name="Thang M."/>
            <person name="Chan C."/>
        </authorList>
    </citation>
    <scope>NUCLEOTIDE SEQUENCE [LARGE SCALE GENOMIC DNA]</scope>
</reference>
<dbReference type="Proteomes" id="UP001189429">
    <property type="component" value="Unassembled WGS sequence"/>
</dbReference>
<keyword evidence="2" id="KW-0732">Signal</keyword>
<feature type="chain" id="PRO_5046687695" description="EGF-like domain-containing protein" evidence="2">
    <location>
        <begin position="30"/>
        <end position="194"/>
    </location>
</feature>
<evidence type="ECO:0000313" key="4">
    <source>
        <dbReference type="Proteomes" id="UP001189429"/>
    </source>
</evidence>
<protein>
    <recommendedName>
        <fullName evidence="5">EGF-like domain-containing protein</fullName>
    </recommendedName>
</protein>
<sequence length="194" mass="20014">MVACLGGPAGLLALALLAVPASTAAGAAAAGSTGKDEVARQQERQTEEEHRYGAPGAGAERRGQEGKSAPHASRKPWCGPDFCYSEDGASCFEKYRADYCMHRVYVCMKNFFGGGDCKHLALGVGAIADRLSDVGDRLVQPEPPPPAEWSAAGWAAALSTALLSVAVAASAVSRASELLCRPAARGVDKSPLLG</sequence>
<feature type="region of interest" description="Disordered" evidence="1">
    <location>
        <begin position="29"/>
        <end position="73"/>
    </location>
</feature>